<reference evidence="1 2" key="1">
    <citation type="journal article" date="2014" name="Nat. Commun.">
        <title>Molecular traces of alternative social organization in a termite genome.</title>
        <authorList>
            <person name="Terrapon N."/>
            <person name="Li C."/>
            <person name="Robertson H.M."/>
            <person name="Ji L."/>
            <person name="Meng X."/>
            <person name="Booth W."/>
            <person name="Chen Z."/>
            <person name="Childers C.P."/>
            <person name="Glastad K.M."/>
            <person name="Gokhale K."/>
            <person name="Gowin J."/>
            <person name="Gronenberg W."/>
            <person name="Hermansen R.A."/>
            <person name="Hu H."/>
            <person name="Hunt B.G."/>
            <person name="Huylmans A.K."/>
            <person name="Khalil S.M."/>
            <person name="Mitchell R.D."/>
            <person name="Munoz-Torres M.C."/>
            <person name="Mustard J.A."/>
            <person name="Pan H."/>
            <person name="Reese J.T."/>
            <person name="Scharf M.E."/>
            <person name="Sun F."/>
            <person name="Vogel H."/>
            <person name="Xiao J."/>
            <person name="Yang W."/>
            <person name="Yang Z."/>
            <person name="Yang Z."/>
            <person name="Zhou J."/>
            <person name="Zhu J."/>
            <person name="Brent C.S."/>
            <person name="Elsik C.G."/>
            <person name="Goodisman M.A."/>
            <person name="Liberles D.A."/>
            <person name="Roe R.M."/>
            <person name="Vargo E.L."/>
            <person name="Vilcinskas A."/>
            <person name="Wang J."/>
            <person name="Bornberg-Bauer E."/>
            <person name="Korb J."/>
            <person name="Zhang G."/>
            <person name="Liebig J."/>
        </authorList>
    </citation>
    <scope>NUCLEOTIDE SEQUENCE [LARGE SCALE GENOMIC DNA]</scope>
    <source>
        <tissue evidence="1">Whole organism</tissue>
    </source>
</reference>
<evidence type="ECO:0000313" key="2">
    <source>
        <dbReference type="Proteomes" id="UP000027135"/>
    </source>
</evidence>
<dbReference type="InParanoid" id="A0A067RHD9"/>
<proteinExistence type="predicted"/>
<protein>
    <submittedName>
        <fullName evidence="1">Uncharacterized protein</fullName>
    </submittedName>
</protein>
<gene>
    <name evidence="1" type="ORF">L798_05778</name>
</gene>
<keyword evidence="2" id="KW-1185">Reference proteome</keyword>
<accession>A0A067RHD9</accession>
<sequence length="48" mass="5365">MLIGSAFTSGYHFALLETKIALVYLLRHFELGTTSMTTHQRSSDCCRG</sequence>
<dbReference type="Proteomes" id="UP000027135">
    <property type="component" value="Unassembled WGS sequence"/>
</dbReference>
<dbReference type="AlphaFoldDB" id="A0A067RHD9"/>
<dbReference type="EMBL" id="KK852636">
    <property type="protein sequence ID" value="KDR19747.1"/>
    <property type="molecule type" value="Genomic_DNA"/>
</dbReference>
<organism evidence="1 2">
    <name type="scientific">Zootermopsis nevadensis</name>
    <name type="common">Dampwood termite</name>
    <dbReference type="NCBI Taxonomy" id="136037"/>
    <lineage>
        <taxon>Eukaryota</taxon>
        <taxon>Metazoa</taxon>
        <taxon>Ecdysozoa</taxon>
        <taxon>Arthropoda</taxon>
        <taxon>Hexapoda</taxon>
        <taxon>Insecta</taxon>
        <taxon>Pterygota</taxon>
        <taxon>Neoptera</taxon>
        <taxon>Polyneoptera</taxon>
        <taxon>Dictyoptera</taxon>
        <taxon>Blattodea</taxon>
        <taxon>Blattoidea</taxon>
        <taxon>Termitoidae</taxon>
        <taxon>Termopsidae</taxon>
        <taxon>Zootermopsis</taxon>
    </lineage>
</organism>
<evidence type="ECO:0000313" key="1">
    <source>
        <dbReference type="EMBL" id="KDR19747.1"/>
    </source>
</evidence>
<name>A0A067RHD9_ZOONE</name>